<evidence type="ECO:0000259" key="16">
    <source>
        <dbReference type="SMART" id="SM01192"/>
    </source>
</evidence>
<comment type="function">
    <text evidence="11 12">Catalyzes the reversible conversion of 2-phosphoglycerate (2-PG) into phosphoenolpyruvate (PEP). It is essential for the degradation of carbohydrates via glycolysis.</text>
</comment>
<comment type="catalytic activity">
    <reaction evidence="12">
        <text>(2R)-2-phosphoglycerate = phosphoenolpyruvate + H2O</text>
        <dbReference type="Rhea" id="RHEA:10164"/>
        <dbReference type="ChEBI" id="CHEBI:15377"/>
        <dbReference type="ChEBI" id="CHEBI:58289"/>
        <dbReference type="ChEBI" id="CHEBI:58702"/>
        <dbReference type="EC" id="4.2.1.11"/>
    </reaction>
</comment>
<dbReference type="PANTHER" id="PTHR11902">
    <property type="entry name" value="ENOLASE"/>
    <property type="match status" value="1"/>
</dbReference>
<keyword evidence="9 12" id="KW-0324">Glycolysis</keyword>
<evidence type="ECO:0000313" key="19">
    <source>
        <dbReference type="Proteomes" id="UP000480684"/>
    </source>
</evidence>
<feature type="binding site" evidence="14">
    <location>
        <position position="285"/>
    </location>
    <ligand>
        <name>substrate</name>
    </ligand>
</feature>
<accession>A0A7C9V1V5</accession>
<evidence type="ECO:0000256" key="14">
    <source>
        <dbReference type="PIRSR" id="PIRSR001400-2"/>
    </source>
</evidence>
<comment type="similarity">
    <text evidence="2 12">Belongs to the enolase family.</text>
</comment>
<feature type="active site" description="Proton acceptor" evidence="12 13">
    <location>
        <position position="337"/>
    </location>
</feature>
<dbReference type="HAMAP" id="MF_00318">
    <property type="entry name" value="Enolase"/>
    <property type="match status" value="1"/>
</dbReference>
<dbReference type="PANTHER" id="PTHR11902:SF1">
    <property type="entry name" value="ENOLASE"/>
    <property type="match status" value="1"/>
</dbReference>
<keyword evidence="18" id="KW-0670">Pyruvate</keyword>
<feature type="domain" description="Enolase N-terminal" evidence="17">
    <location>
        <begin position="4"/>
        <end position="134"/>
    </location>
</feature>
<dbReference type="SFLD" id="SFLDG00178">
    <property type="entry name" value="enolase"/>
    <property type="match status" value="1"/>
</dbReference>
<dbReference type="InterPro" id="IPR020810">
    <property type="entry name" value="Enolase_C"/>
</dbReference>
<gene>
    <name evidence="12 18" type="primary">eno</name>
    <name evidence="18" type="ORF">G4223_19660</name>
</gene>
<keyword evidence="5 12" id="KW-0963">Cytoplasm</keyword>
<keyword evidence="8 12" id="KW-0460">Magnesium</keyword>
<protein>
    <recommendedName>
        <fullName evidence="4 12">Enolase</fullName>
        <ecNumber evidence="3 12">4.2.1.11</ecNumber>
    </recommendedName>
    <alternativeName>
        <fullName evidence="12">2-phospho-D-glycerate hydro-lyase</fullName>
    </alternativeName>
    <alternativeName>
        <fullName evidence="12">2-phosphoglycerate dehydratase</fullName>
    </alternativeName>
</protein>
<evidence type="ECO:0000256" key="10">
    <source>
        <dbReference type="ARBA" id="ARBA00023239"/>
    </source>
</evidence>
<dbReference type="PIRSF" id="PIRSF001400">
    <property type="entry name" value="Enolase"/>
    <property type="match status" value="1"/>
</dbReference>
<dbReference type="Pfam" id="PF00113">
    <property type="entry name" value="Enolase_C"/>
    <property type="match status" value="1"/>
</dbReference>
<reference evidence="18 19" key="1">
    <citation type="submission" date="2020-02" db="EMBL/GenBank/DDBJ databases">
        <authorList>
            <person name="Dziuba M."/>
            <person name="Kuznetsov B."/>
            <person name="Mardanov A."/>
            <person name="Ravin N."/>
            <person name="Grouzdev D."/>
        </authorList>
    </citation>
    <scope>NUCLEOTIDE SEQUENCE [LARGE SCALE GENOMIC DNA]</scope>
    <source>
        <strain evidence="18 19">SpK</strain>
    </source>
</reference>
<keyword evidence="6 12" id="KW-0964">Secreted</keyword>
<evidence type="ECO:0000256" key="8">
    <source>
        <dbReference type="ARBA" id="ARBA00022842"/>
    </source>
</evidence>
<evidence type="ECO:0000256" key="9">
    <source>
        <dbReference type="ARBA" id="ARBA00023152"/>
    </source>
</evidence>
<keyword evidence="7 12" id="KW-0479">Metal-binding</keyword>
<feature type="binding site" evidence="14">
    <location>
        <begin position="364"/>
        <end position="367"/>
    </location>
    <ligand>
        <name>substrate</name>
    </ligand>
</feature>
<feature type="binding site" evidence="14">
    <location>
        <position position="164"/>
    </location>
    <ligand>
        <name>substrate</name>
    </ligand>
</feature>
<feature type="binding site" evidence="12">
    <location>
        <position position="337"/>
    </location>
    <ligand>
        <name>(2R)-2-phosphoglycerate</name>
        <dbReference type="ChEBI" id="CHEBI:58289"/>
    </ligand>
</feature>
<evidence type="ECO:0000256" key="6">
    <source>
        <dbReference type="ARBA" id="ARBA00022525"/>
    </source>
</evidence>
<evidence type="ECO:0000256" key="5">
    <source>
        <dbReference type="ARBA" id="ARBA00022490"/>
    </source>
</evidence>
<dbReference type="EC" id="4.2.1.11" evidence="3 12"/>
<dbReference type="InterPro" id="IPR029017">
    <property type="entry name" value="Enolase-like_N"/>
</dbReference>
<feature type="binding site" evidence="12 15">
    <location>
        <position position="285"/>
    </location>
    <ligand>
        <name>Mg(2+)</name>
        <dbReference type="ChEBI" id="CHEBI:18420"/>
    </ligand>
</feature>
<comment type="cofactor">
    <cofactor evidence="15">
        <name>Mg(2+)</name>
        <dbReference type="ChEBI" id="CHEBI:18420"/>
    </cofactor>
    <text evidence="15">Mg(2+) is required for catalysis and for stabilizing the dimer.</text>
</comment>
<dbReference type="EMBL" id="JAAIYP010000048">
    <property type="protein sequence ID" value="NFV82334.1"/>
    <property type="molecule type" value="Genomic_DNA"/>
</dbReference>
<evidence type="ECO:0000259" key="17">
    <source>
        <dbReference type="SMART" id="SM01193"/>
    </source>
</evidence>
<dbReference type="SFLD" id="SFLDS00001">
    <property type="entry name" value="Enolase"/>
    <property type="match status" value="1"/>
</dbReference>
<evidence type="ECO:0000256" key="2">
    <source>
        <dbReference type="ARBA" id="ARBA00009604"/>
    </source>
</evidence>
<dbReference type="InterPro" id="IPR020811">
    <property type="entry name" value="Enolase_N"/>
</dbReference>
<dbReference type="InterPro" id="IPR000941">
    <property type="entry name" value="Enolase"/>
</dbReference>
<proteinExistence type="inferred from homology"/>
<evidence type="ECO:0000256" key="11">
    <source>
        <dbReference type="ARBA" id="ARBA00045763"/>
    </source>
</evidence>
<dbReference type="InterPro" id="IPR036849">
    <property type="entry name" value="Enolase-like_C_sf"/>
</dbReference>
<feature type="domain" description="Enolase C-terminal TIM barrel" evidence="16">
    <location>
        <begin position="139"/>
        <end position="425"/>
    </location>
</feature>
<dbReference type="GO" id="GO:0005576">
    <property type="term" value="C:extracellular region"/>
    <property type="evidence" value="ECO:0007669"/>
    <property type="project" value="UniProtKB-SubCell"/>
</dbReference>
<dbReference type="InterPro" id="IPR020809">
    <property type="entry name" value="Enolase_CS"/>
</dbReference>
<feature type="binding site" evidence="14">
    <location>
        <position position="312"/>
    </location>
    <ligand>
        <name>substrate</name>
    </ligand>
</feature>
<dbReference type="PROSITE" id="PS00164">
    <property type="entry name" value="ENOLASE"/>
    <property type="match status" value="1"/>
</dbReference>
<dbReference type="AlphaFoldDB" id="A0A7C9V1V5"/>
<comment type="caution">
    <text evidence="18">The sequence shown here is derived from an EMBL/GenBank/DDBJ whole genome shotgun (WGS) entry which is preliminary data.</text>
</comment>
<evidence type="ECO:0000256" key="15">
    <source>
        <dbReference type="PIRSR" id="PIRSR001400-3"/>
    </source>
</evidence>
<evidence type="ECO:0000256" key="13">
    <source>
        <dbReference type="PIRSR" id="PIRSR001400-1"/>
    </source>
</evidence>
<dbReference type="FunFam" id="3.30.390.10:FF:000001">
    <property type="entry name" value="Enolase"/>
    <property type="match status" value="1"/>
</dbReference>
<evidence type="ECO:0000256" key="1">
    <source>
        <dbReference type="ARBA" id="ARBA00005031"/>
    </source>
</evidence>
<comment type="pathway">
    <text evidence="1 12">Carbohydrate degradation; glycolysis; pyruvate from D-glyceraldehyde 3-phosphate: step 4/5.</text>
</comment>
<comment type="subcellular location">
    <subcellularLocation>
        <location evidence="12">Cytoplasm</location>
    </subcellularLocation>
    <subcellularLocation>
        <location evidence="12">Secreted</location>
    </subcellularLocation>
    <subcellularLocation>
        <location evidence="12">Cell surface</location>
    </subcellularLocation>
    <text evidence="12">Fractions of enolase are present in both the cytoplasm and on the cell surface.</text>
</comment>
<evidence type="ECO:0000256" key="4">
    <source>
        <dbReference type="ARBA" id="ARBA00017068"/>
    </source>
</evidence>
<dbReference type="GO" id="GO:0006096">
    <property type="term" value="P:glycolytic process"/>
    <property type="evidence" value="ECO:0007669"/>
    <property type="project" value="UniProtKB-UniRule"/>
</dbReference>
<dbReference type="FunFam" id="3.20.20.120:FF:000001">
    <property type="entry name" value="Enolase"/>
    <property type="match status" value="1"/>
</dbReference>
<feature type="binding site" evidence="12 15">
    <location>
        <position position="312"/>
    </location>
    <ligand>
        <name>Mg(2+)</name>
        <dbReference type="ChEBI" id="CHEBI:18420"/>
    </ligand>
</feature>
<feature type="binding site" evidence="12">
    <location>
        <position position="388"/>
    </location>
    <ligand>
        <name>(2R)-2-phosphoglycerate</name>
        <dbReference type="ChEBI" id="CHEBI:58289"/>
    </ligand>
</feature>
<dbReference type="NCBIfam" id="TIGR01060">
    <property type="entry name" value="eno"/>
    <property type="match status" value="1"/>
</dbReference>
<dbReference type="SMART" id="SM01192">
    <property type="entry name" value="Enolase_C"/>
    <property type="match status" value="1"/>
</dbReference>
<feature type="binding site" evidence="14">
    <location>
        <position position="388"/>
    </location>
    <ligand>
        <name>substrate</name>
    </ligand>
</feature>
<keyword evidence="10 12" id="KW-0456">Lyase</keyword>
<organism evidence="18 19">
    <name type="scientific">Magnetospirillum aberrantis SpK</name>
    <dbReference type="NCBI Taxonomy" id="908842"/>
    <lineage>
        <taxon>Bacteria</taxon>
        <taxon>Pseudomonadati</taxon>
        <taxon>Pseudomonadota</taxon>
        <taxon>Alphaproteobacteria</taxon>
        <taxon>Rhodospirillales</taxon>
        <taxon>Rhodospirillaceae</taxon>
        <taxon>Magnetospirillum</taxon>
    </lineage>
</organism>
<dbReference type="GO" id="GO:0004634">
    <property type="term" value="F:phosphopyruvate hydratase activity"/>
    <property type="evidence" value="ECO:0007669"/>
    <property type="project" value="UniProtKB-UniRule"/>
</dbReference>
<dbReference type="GO" id="GO:0009986">
    <property type="term" value="C:cell surface"/>
    <property type="evidence" value="ECO:0007669"/>
    <property type="project" value="UniProtKB-SubCell"/>
</dbReference>
<feature type="binding site" evidence="12">
    <location>
        <position position="366"/>
    </location>
    <ligand>
        <name>(2R)-2-phosphoglycerate</name>
        <dbReference type="ChEBI" id="CHEBI:58289"/>
    </ligand>
</feature>
<keyword evidence="19" id="KW-1185">Reference proteome</keyword>
<comment type="cofactor">
    <cofactor evidence="12">
        <name>Mg(2+)</name>
        <dbReference type="ChEBI" id="CHEBI:18420"/>
    </cofactor>
    <text evidence="12">Binds a second Mg(2+) ion via substrate during catalysis.</text>
</comment>
<dbReference type="Pfam" id="PF03952">
    <property type="entry name" value="Enolase_N"/>
    <property type="match status" value="1"/>
</dbReference>
<dbReference type="Gene3D" id="3.20.20.120">
    <property type="entry name" value="Enolase-like C-terminal domain"/>
    <property type="match status" value="1"/>
</dbReference>
<feature type="binding site" evidence="12">
    <location>
        <position position="163"/>
    </location>
    <ligand>
        <name>(2R)-2-phosphoglycerate</name>
        <dbReference type="ChEBI" id="CHEBI:58289"/>
    </ligand>
</feature>
<dbReference type="Proteomes" id="UP000480684">
    <property type="component" value="Unassembled WGS sequence"/>
</dbReference>
<feature type="active site" description="Proton donor" evidence="12 13">
    <location>
        <position position="205"/>
    </location>
</feature>
<evidence type="ECO:0000313" key="18">
    <source>
        <dbReference type="EMBL" id="NFV82334.1"/>
    </source>
</evidence>
<sequence length="425" mass="45147">MSAIIDIHAREILDSRGNPTVEVDVVLESGVMGRAAVPSGASTGAHEAVELRDGDKGRYGGKGVLKALESVNGEIYDALSGMDSEDQVVLDKTMIDLDGTPNKARLGANAILGVSLACAKAAAEEAGLPLYRYVGGAFASALPVPMMNIINGGMHADNPIDIQEFMIMPVGAPTCADAIRMGSEVFQALKKGLKDAGHNTNVGDEGGFAPNLKSAEQALDFIMQSIEKAGYKPGEDIFLALDCASTEFFKDGKYVMEGAKKTFDQKAIVKYYAKLVKAYPIISIEDGCAEDDFEGWELLTDELGGKVQLVGDDLFVTNPARLSMGIEKGLANSILVKVNQIGTLSETLEAVELAHKSGYTAVMSHRSGETEDSTIADLAVATNCGQIKTGSLSRSDRLAKYNQLIRIEEELGSAARYAGKAILKR</sequence>
<dbReference type="GO" id="GO:0000287">
    <property type="term" value="F:magnesium ion binding"/>
    <property type="evidence" value="ECO:0007669"/>
    <property type="project" value="UniProtKB-UniRule"/>
</dbReference>
<dbReference type="UniPathway" id="UPA00109">
    <property type="reaction ID" value="UER00187"/>
</dbReference>
<name>A0A7C9V1V5_9PROT</name>
<evidence type="ECO:0000256" key="7">
    <source>
        <dbReference type="ARBA" id="ARBA00022723"/>
    </source>
</evidence>
<feature type="binding site" evidence="12 15">
    <location>
        <position position="242"/>
    </location>
    <ligand>
        <name>Mg(2+)</name>
        <dbReference type="ChEBI" id="CHEBI:18420"/>
    </ligand>
</feature>
<dbReference type="CDD" id="cd03313">
    <property type="entry name" value="enolase"/>
    <property type="match status" value="1"/>
</dbReference>
<evidence type="ECO:0000256" key="3">
    <source>
        <dbReference type="ARBA" id="ARBA00012058"/>
    </source>
</evidence>
<dbReference type="RefSeq" id="WP_163683267.1">
    <property type="nucleotide sequence ID" value="NZ_JAAIYP010000048.1"/>
</dbReference>
<feature type="binding site" evidence="14">
    <location>
        <position position="155"/>
    </location>
    <ligand>
        <name>substrate</name>
    </ligand>
</feature>
<dbReference type="SMART" id="SM01193">
    <property type="entry name" value="Enolase_N"/>
    <property type="match status" value="1"/>
</dbReference>
<dbReference type="Gene3D" id="3.30.390.10">
    <property type="entry name" value="Enolase-like, N-terminal domain"/>
    <property type="match status" value="1"/>
</dbReference>
<dbReference type="PRINTS" id="PR00148">
    <property type="entry name" value="ENOLASE"/>
</dbReference>
<feature type="binding site" evidence="12">
    <location>
        <position position="367"/>
    </location>
    <ligand>
        <name>(2R)-2-phosphoglycerate</name>
        <dbReference type="ChEBI" id="CHEBI:58289"/>
    </ligand>
</feature>
<dbReference type="SUPFAM" id="SSF51604">
    <property type="entry name" value="Enolase C-terminal domain-like"/>
    <property type="match status" value="1"/>
</dbReference>
<dbReference type="SFLD" id="SFLDF00002">
    <property type="entry name" value="enolase"/>
    <property type="match status" value="1"/>
</dbReference>
<evidence type="ECO:0000256" key="12">
    <source>
        <dbReference type="HAMAP-Rule" id="MF_00318"/>
    </source>
</evidence>
<dbReference type="GO" id="GO:0000015">
    <property type="term" value="C:phosphopyruvate hydratase complex"/>
    <property type="evidence" value="ECO:0007669"/>
    <property type="project" value="InterPro"/>
</dbReference>
<dbReference type="SUPFAM" id="SSF54826">
    <property type="entry name" value="Enolase N-terminal domain-like"/>
    <property type="match status" value="1"/>
</dbReference>